<feature type="compositionally biased region" description="Low complexity" evidence="5">
    <location>
        <begin position="103"/>
        <end position="113"/>
    </location>
</feature>
<dbReference type="InterPro" id="IPR002109">
    <property type="entry name" value="Glutaredoxin"/>
</dbReference>
<keyword evidence="8" id="KW-1185">Reference proteome</keyword>
<dbReference type="Pfam" id="PF00462">
    <property type="entry name" value="Glutaredoxin"/>
    <property type="match status" value="1"/>
</dbReference>
<dbReference type="SUPFAM" id="SSF52833">
    <property type="entry name" value="Thioredoxin-like"/>
    <property type="match status" value="1"/>
</dbReference>
<dbReference type="OrthoDB" id="418495at2759"/>
<dbReference type="Gene3D" id="3.40.30.10">
    <property type="entry name" value="Glutaredoxin"/>
    <property type="match status" value="1"/>
</dbReference>
<sequence>MQHAIPYRTWVPGRVDPSPPARHPVDEPVSASDLAVQVTVSENAVVVFGRRGCCMCHVLRRLLLGHGVNPPVFEVDEEREAAVVEELSKINGVADEEVGNSGGSSSSSSSSNNNNKVQFPVVFVGGKVFGGLERVMATHISGELVPILRKAGALWL</sequence>
<evidence type="ECO:0000313" key="8">
    <source>
        <dbReference type="Proteomes" id="UP000237105"/>
    </source>
</evidence>
<evidence type="ECO:0000259" key="6">
    <source>
        <dbReference type="Pfam" id="PF00462"/>
    </source>
</evidence>
<comment type="caution">
    <text evidence="7">The sequence shown here is derived from an EMBL/GenBank/DDBJ whole genome shotgun (WGS) entry which is preliminary data.</text>
</comment>
<proteinExistence type="inferred from homology"/>
<evidence type="ECO:0000256" key="3">
    <source>
        <dbReference type="ARBA" id="ARBA00022490"/>
    </source>
</evidence>
<evidence type="ECO:0000256" key="2">
    <source>
        <dbReference type="ARBA" id="ARBA00007568"/>
    </source>
</evidence>
<dbReference type="InterPro" id="IPR036249">
    <property type="entry name" value="Thioredoxin-like_sf"/>
</dbReference>
<evidence type="ECO:0000256" key="1">
    <source>
        <dbReference type="ARBA" id="ARBA00004496"/>
    </source>
</evidence>
<dbReference type="EMBL" id="JXTB01000307">
    <property type="protein sequence ID" value="PON46674.1"/>
    <property type="molecule type" value="Genomic_DNA"/>
</dbReference>
<dbReference type="AlphaFoldDB" id="A0A2P5BCZ2"/>
<name>A0A2P5BCZ2_PARAD</name>
<evidence type="ECO:0000256" key="4">
    <source>
        <dbReference type="ARBA" id="ARBA00023284"/>
    </source>
</evidence>
<feature type="region of interest" description="Disordered" evidence="5">
    <location>
        <begin position="1"/>
        <end position="30"/>
    </location>
</feature>
<dbReference type="GO" id="GO:0005737">
    <property type="term" value="C:cytoplasm"/>
    <property type="evidence" value="ECO:0007669"/>
    <property type="project" value="UniProtKB-SubCell"/>
</dbReference>
<evidence type="ECO:0000313" key="7">
    <source>
        <dbReference type="EMBL" id="PON46674.1"/>
    </source>
</evidence>
<dbReference type="STRING" id="3476.A0A2P5BCZ2"/>
<keyword evidence="3" id="KW-0963">Cytoplasm</keyword>
<comment type="similarity">
    <text evidence="2">Belongs to the glutaredoxin family. CC-type subfamily.</text>
</comment>
<accession>A0A2P5BCZ2</accession>
<feature type="region of interest" description="Disordered" evidence="5">
    <location>
        <begin position="94"/>
        <end position="113"/>
    </location>
</feature>
<gene>
    <name evidence="7" type="primary">PanGRX480</name>
    <name evidence="7" type="ORF">PanWU01x14_249700</name>
</gene>
<dbReference type="PANTHER" id="PTHR10168">
    <property type="entry name" value="GLUTAREDOXIN"/>
    <property type="match status" value="1"/>
</dbReference>
<reference evidence="8" key="1">
    <citation type="submission" date="2016-06" db="EMBL/GenBank/DDBJ databases">
        <title>Parallel loss of symbiosis genes in relatives of nitrogen-fixing non-legume Parasponia.</title>
        <authorList>
            <person name="Van Velzen R."/>
            <person name="Holmer R."/>
            <person name="Bu F."/>
            <person name="Rutten L."/>
            <person name="Van Zeijl A."/>
            <person name="Liu W."/>
            <person name="Santuari L."/>
            <person name="Cao Q."/>
            <person name="Sharma T."/>
            <person name="Shen D."/>
            <person name="Roswanjaya Y."/>
            <person name="Wardhani T."/>
            <person name="Kalhor M.S."/>
            <person name="Jansen J."/>
            <person name="Van den Hoogen J."/>
            <person name="Gungor B."/>
            <person name="Hartog M."/>
            <person name="Hontelez J."/>
            <person name="Verver J."/>
            <person name="Yang W.-C."/>
            <person name="Schijlen E."/>
            <person name="Repin R."/>
            <person name="Schilthuizen M."/>
            <person name="Schranz E."/>
            <person name="Heidstra R."/>
            <person name="Miyata K."/>
            <person name="Fedorova E."/>
            <person name="Kohlen W."/>
            <person name="Bisseling T."/>
            <person name="Smit S."/>
            <person name="Geurts R."/>
        </authorList>
    </citation>
    <scope>NUCLEOTIDE SEQUENCE [LARGE SCALE GENOMIC DNA]</scope>
    <source>
        <strain evidence="8">cv. WU1-14</strain>
    </source>
</reference>
<keyword evidence="4" id="KW-0676">Redox-active center</keyword>
<dbReference type="InterPro" id="IPR011905">
    <property type="entry name" value="GlrX-like_pln_2"/>
</dbReference>
<dbReference type="Proteomes" id="UP000237105">
    <property type="component" value="Unassembled WGS sequence"/>
</dbReference>
<feature type="domain" description="Glutaredoxin" evidence="6">
    <location>
        <begin position="45"/>
        <end position="91"/>
    </location>
</feature>
<evidence type="ECO:0000256" key="5">
    <source>
        <dbReference type="SAM" id="MobiDB-lite"/>
    </source>
</evidence>
<protein>
    <submittedName>
        <fullName evidence="7">Thioredoxin-like fold containing protein</fullName>
    </submittedName>
</protein>
<organism evidence="7 8">
    <name type="scientific">Parasponia andersonii</name>
    <name type="common">Sponia andersonii</name>
    <dbReference type="NCBI Taxonomy" id="3476"/>
    <lineage>
        <taxon>Eukaryota</taxon>
        <taxon>Viridiplantae</taxon>
        <taxon>Streptophyta</taxon>
        <taxon>Embryophyta</taxon>
        <taxon>Tracheophyta</taxon>
        <taxon>Spermatophyta</taxon>
        <taxon>Magnoliopsida</taxon>
        <taxon>eudicotyledons</taxon>
        <taxon>Gunneridae</taxon>
        <taxon>Pentapetalae</taxon>
        <taxon>rosids</taxon>
        <taxon>fabids</taxon>
        <taxon>Rosales</taxon>
        <taxon>Cannabaceae</taxon>
        <taxon>Parasponia</taxon>
    </lineage>
</organism>
<comment type="subcellular location">
    <subcellularLocation>
        <location evidence="1">Cytoplasm</location>
    </subcellularLocation>
</comment>
<dbReference type="PROSITE" id="PS51354">
    <property type="entry name" value="GLUTAREDOXIN_2"/>
    <property type="match status" value="1"/>
</dbReference>